<comment type="caution">
    <text evidence="1">The sequence shown here is derived from an EMBL/GenBank/DDBJ whole genome shotgun (WGS) entry which is preliminary data.</text>
</comment>
<protein>
    <submittedName>
        <fullName evidence="1">Uncharacterized protein</fullName>
    </submittedName>
</protein>
<accession>A0A835JUC6</accession>
<keyword evidence="2" id="KW-1185">Reference proteome</keyword>
<dbReference type="Proteomes" id="UP000657918">
    <property type="component" value="Chromosome 11"/>
</dbReference>
<evidence type="ECO:0000313" key="2">
    <source>
        <dbReference type="Proteomes" id="UP000657918"/>
    </source>
</evidence>
<proteinExistence type="predicted"/>
<reference evidence="1 2" key="1">
    <citation type="submission" date="2020-10" db="EMBL/GenBank/DDBJ databases">
        <title>Plant Genome Project.</title>
        <authorList>
            <person name="Zhang R.-G."/>
        </authorList>
    </citation>
    <scope>NUCLEOTIDE SEQUENCE [LARGE SCALE GENOMIC DNA]</scope>
    <source>
        <strain evidence="1">FAFU-HL-1</strain>
        <tissue evidence="1">Leaf</tissue>
    </source>
</reference>
<gene>
    <name evidence="1" type="ORF">SADUNF_Sadunf11G0118700</name>
</gene>
<name>A0A835JUC6_9ROSI</name>
<organism evidence="1 2">
    <name type="scientific">Salix dunnii</name>
    <dbReference type="NCBI Taxonomy" id="1413687"/>
    <lineage>
        <taxon>Eukaryota</taxon>
        <taxon>Viridiplantae</taxon>
        <taxon>Streptophyta</taxon>
        <taxon>Embryophyta</taxon>
        <taxon>Tracheophyta</taxon>
        <taxon>Spermatophyta</taxon>
        <taxon>Magnoliopsida</taxon>
        <taxon>eudicotyledons</taxon>
        <taxon>Gunneridae</taxon>
        <taxon>Pentapetalae</taxon>
        <taxon>rosids</taxon>
        <taxon>fabids</taxon>
        <taxon>Malpighiales</taxon>
        <taxon>Salicaceae</taxon>
        <taxon>Saliceae</taxon>
        <taxon>Salix</taxon>
    </lineage>
</organism>
<evidence type="ECO:0000313" key="1">
    <source>
        <dbReference type="EMBL" id="KAF9673150.1"/>
    </source>
</evidence>
<dbReference type="EMBL" id="JADGMS010000011">
    <property type="protein sequence ID" value="KAF9673150.1"/>
    <property type="molecule type" value="Genomic_DNA"/>
</dbReference>
<dbReference type="AlphaFoldDB" id="A0A835JUC6"/>
<sequence length="103" mass="11754">MEENFTTSSSPTTDMENLSWWFDSGSTHHMTANVTSLPDAYPYTDLEYLKTLIIFNYLRLSSNQSQNPKLASCNITINNNRNISFNPSNQNLGYKLTSILDLH</sequence>